<dbReference type="InterPro" id="IPR011008">
    <property type="entry name" value="Dimeric_a/b-barrel"/>
</dbReference>
<feature type="chain" id="PRO_5024388266" evidence="1">
    <location>
        <begin position="28"/>
        <end position="123"/>
    </location>
</feature>
<dbReference type="Pfam" id="PF03992">
    <property type="entry name" value="ABM"/>
    <property type="match status" value="1"/>
</dbReference>
<dbReference type="AlphaFoldDB" id="A0A5N3QYE8"/>
<reference evidence="3 4" key="1">
    <citation type="submission" date="2019-09" db="EMBL/GenBank/DDBJ databases">
        <title>Whole genome sequence of Vibrio fortis.</title>
        <authorList>
            <person name="Das S.K."/>
        </authorList>
    </citation>
    <scope>NUCLEOTIDE SEQUENCE [LARGE SCALE GENOMIC DNA]</scope>
    <source>
        <strain evidence="3 4">AN60</strain>
    </source>
</reference>
<protein>
    <submittedName>
        <fullName evidence="3">Antibiotic biosynthesis monooxygenase</fullName>
    </submittedName>
</protein>
<evidence type="ECO:0000256" key="1">
    <source>
        <dbReference type="SAM" id="SignalP"/>
    </source>
</evidence>
<accession>A0A5N3QYE8</accession>
<dbReference type="Proteomes" id="UP000326789">
    <property type="component" value="Unassembled WGS sequence"/>
</dbReference>
<dbReference type="EMBL" id="VWSE01000008">
    <property type="protein sequence ID" value="KAB0287216.1"/>
    <property type="molecule type" value="Genomic_DNA"/>
</dbReference>
<evidence type="ECO:0000313" key="4">
    <source>
        <dbReference type="Proteomes" id="UP000326789"/>
    </source>
</evidence>
<comment type="caution">
    <text evidence="3">The sequence shown here is derived from an EMBL/GenBank/DDBJ whole genome shotgun (WGS) entry which is preliminary data.</text>
</comment>
<dbReference type="Gene3D" id="3.30.70.100">
    <property type="match status" value="1"/>
</dbReference>
<feature type="domain" description="ABM" evidence="2">
    <location>
        <begin position="29"/>
        <end position="93"/>
    </location>
</feature>
<proteinExistence type="predicted"/>
<evidence type="ECO:0000313" key="3">
    <source>
        <dbReference type="EMBL" id="KAB0287216.1"/>
    </source>
</evidence>
<dbReference type="InterPro" id="IPR007138">
    <property type="entry name" value="ABM_dom"/>
</dbReference>
<keyword evidence="3" id="KW-0503">Monooxygenase</keyword>
<dbReference type="GO" id="GO:0004497">
    <property type="term" value="F:monooxygenase activity"/>
    <property type="evidence" value="ECO:0007669"/>
    <property type="project" value="UniProtKB-KW"/>
</dbReference>
<keyword evidence="3" id="KW-0560">Oxidoreductase</keyword>
<dbReference type="SUPFAM" id="SSF54909">
    <property type="entry name" value="Dimeric alpha+beta barrel"/>
    <property type="match status" value="1"/>
</dbReference>
<name>A0A5N3QYE8_9VIBR</name>
<evidence type="ECO:0000259" key="2">
    <source>
        <dbReference type="Pfam" id="PF03992"/>
    </source>
</evidence>
<keyword evidence="1" id="KW-0732">Signal</keyword>
<sequence>MKETIIRQSLKHTLGALMLTMSSLAVAKPVVLINTFAVDAASEEVTLEYWEAARDILEQQPGYISTKLHRSLDDDATYRFINVAQWESEAMFKSAIANMRKELPPMMIQGVSADPNLYQIIRD</sequence>
<feature type="signal peptide" evidence="1">
    <location>
        <begin position="1"/>
        <end position="27"/>
    </location>
</feature>
<organism evidence="3 4">
    <name type="scientific">Vibrio fortis</name>
    <dbReference type="NCBI Taxonomy" id="212667"/>
    <lineage>
        <taxon>Bacteria</taxon>
        <taxon>Pseudomonadati</taxon>
        <taxon>Pseudomonadota</taxon>
        <taxon>Gammaproteobacteria</taxon>
        <taxon>Vibrionales</taxon>
        <taxon>Vibrionaceae</taxon>
        <taxon>Vibrio</taxon>
    </lineage>
</organism>
<gene>
    <name evidence="3" type="ORF">F2P58_21600</name>
</gene>